<dbReference type="RefSeq" id="WP_281999377.1">
    <property type="nucleotide sequence ID" value="NZ_AP027151.1"/>
</dbReference>
<keyword evidence="1" id="KW-0479">Metal-binding</keyword>
<sequence length="98" mass="11505">MTEIRRSYCGLCHPRCGTLLHYENDKVVKVTGDPDHPINRGAICERGRLMLDHLYHPQRLNFPLKRVGEKGEGRWERISWDQALDEVAEKLHQPYWAP</sequence>
<evidence type="ECO:0000256" key="1">
    <source>
        <dbReference type="ARBA" id="ARBA00022723"/>
    </source>
</evidence>
<dbReference type="SUPFAM" id="SSF53706">
    <property type="entry name" value="Formate dehydrogenase/DMSO reductase, domains 1-3"/>
    <property type="match status" value="1"/>
</dbReference>
<evidence type="ECO:0000256" key="2">
    <source>
        <dbReference type="ARBA" id="ARBA00023004"/>
    </source>
</evidence>
<dbReference type="Pfam" id="PF04879">
    <property type="entry name" value="Molybdop_Fe4S4"/>
    <property type="match status" value="1"/>
</dbReference>
<dbReference type="PANTHER" id="PTHR43742">
    <property type="entry name" value="TRIMETHYLAMINE-N-OXIDE REDUCTASE"/>
    <property type="match status" value="1"/>
</dbReference>
<proteinExistence type="predicted"/>
<dbReference type="Gene3D" id="2.20.25.90">
    <property type="entry name" value="ADC-like domains"/>
    <property type="match status" value="1"/>
</dbReference>
<dbReference type="InterPro" id="IPR006963">
    <property type="entry name" value="Mopterin_OxRdtase_4Fe-4S_dom"/>
</dbReference>
<keyword evidence="3" id="KW-0411">Iron-sulfur</keyword>
<accession>A0ABM8ELF7</accession>
<keyword evidence="6" id="KW-1185">Reference proteome</keyword>
<dbReference type="InterPro" id="IPR006656">
    <property type="entry name" value="Mopterin_OxRdtase"/>
</dbReference>
<keyword evidence="2" id="KW-0408">Iron</keyword>
<dbReference type="SMART" id="SM00926">
    <property type="entry name" value="Molybdop_Fe4S4"/>
    <property type="match status" value="1"/>
</dbReference>
<dbReference type="Gene3D" id="3.40.50.740">
    <property type="match status" value="1"/>
</dbReference>
<feature type="domain" description="4Fe-4S Mo/W bis-MGD-type" evidence="4">
    <location>
        <begin position="2"/>
        <end position="58"/>
    </location>
</feature>
<name>A0ABM8ELF7_9BACT</name>
<evidence type="ECO:0000313" key="6">
    <source>
        <dbReference type="Proteomes" id="UP001317705"/>
    </source>
</evidence>
<dbReference type="InterPro" id="IPR050612">
    <property type="entry name" value="Prok_Mopterin_Oxidored"/>
</dbReference>
<gene>
    <name evidence="5" type="ORF">GURASL_21930</name>
</gene>
<evidence type="ECO:0000259" key="4">
    <source>
        <dbReference type="PROSITE" id="PS51669"/>
    </source>
</evidence>
<protein>
    <recommendedName>
        <fullName evidence="4">4Fe-4S Mo/W bis-MGD-type domain-containing protein</fullName>
    </recommendedName>
</protein>
<evidence type="ECO:0000256" key="3">
    <source>
        <dbReference type="ARBA" id="ARBA00023014"/>
    </source>
</evidence>
<reference evidence="5 6" key="1">
    <citation type="submission" date="2022-12" db="EMBL/GenBank/DDBJ databases">
        <title>Polyphasic characterization of Geotalea uranireducens NIT-SL11 newly isolated from a complex of sewage sludge and microbially reduced graphene oxide.</title>
        <authorList>
            <person name="Xie L."/>
            <person name="Yoshida N."/>
            <person name="Meng L."/>
        </authorList>
    </citation>
    <scope>NUCLEOTIDE SEQUENCE [LARGE SCALE GENOMIC DNA]</scope>
    <source>
        <strain evidence="5 6">NIT-SL11</strain>
    </source>
</reference>
<dbReference type="Pfam" id="PF00384">
    <property type="entry name" value="Molybdopterin"/>
    <property type="match status" value="1"/>
</dbReference>
<dbReference type="PANTHER" id="PTHR43742:SF6">
    <property type="entry name" value="OXIDOREDUCTASE YYAE-RELATED"/>
    <property type="match status" value="1"/>
</dbReference>
<organism evidence="5 6">
    <name type="scientific">Geotalea uraniireducens</name>
    <dbReference type="NCBI Taxonomy" id="351604"/>
    <lineage>
        <taxon>Bacteria</taxon>
        <taxon>Pseudomonadati</taxon>
        <taxon>Thermodesulfobacteriota</taxon>
        <taxon>Desulfuromonadia</taxon>
        <taxon>Geobacterales</taxon>
        <taxon>Geobacteraceae</taxon>
        <taxon>Geotalea</taxon>
    </lineage>
</organism>
<dbReference type="Proteomes" id="UP001317705">
    <property type="component" value="Chromosome"/>
</dbReference>
<evidence type="ECO:0000313" key="5">
    <source>
        <dbReference type="EMBL" id="BDV43270.1"/>
    </source>
</evidence>
<dbReference type="EMBL" id="AP027151">
    <property type="protein sequence ID" value="BDV43270.1"/>
    <property type="molecule type" value="Genomic_DNA"/>
</dbReference>
<dbReference type="PROSITE" id="PS51669">
    <property type="entry name" value="4FE4S_MOW_BIS_MGD"/>
    <property type="match status" value="1"/>
</dbReference>